<gene>
    <name evidence="6" type="ORF">SCAR479_10610</name>
</gene>
<feature type="repeat" description="ANK" evidence="2">
    <location>
        <begin position="933"/>
        <end position="965"/>
    </location>
</feature>
<keyword evidence="1" id="KW-0677">Repeat</keyword>
<dbReference type="InterPro" id="IPR056884">
    <property type="entry name" value="NPHP3-like_N"/>
</dbReference>
<feature type="repeat" description="ANK" evidence="2">
    <location>
        <begin position="1065"/>
        <end position="1097"/>
    </location>
</feature>
<protein>
    <submittedName>
        <fullName evidence="6">NACHT domain-containing protein</fullName>
    </submittedName>
</protein>
<dbReference type="Proteomes" id="UP001465668">
    <property type="component" value="Unassembled WGS sequence"/>
</dbReference>
<dbReference type="SUPFAM" id="SSF48403">
    <property type="entry name" value="Ankyrin repeat"/>
    <property type="match status" value="1"/>
</dbReference>
<dbReference type="PROSITE" id="PS50297">
    <property type="entry name" value="ANK_REP_REGION"/>
    <property type="match status" value="4"/>
</dbReference>
<evidence type="ECO:0000256" key="1">
    <source>
        <dbReference type="ARBA" id="ARBA00022737"/>
    </source>
</evidence>
<evidence type="ECO:0000313" key="7">
    <source>
        <dbReference type="Proteomes" id="UP001465668"/>
    </source>
</evidence>
<comment type="caution">
    <text evidence="6">The sequence shown here is derived from an EMBL/GenBank/DDBJ whole genome shotgun (WGS) entry which is preliminary data.</text>
</comment>
<dbReference type="PRINTS" id="PR01415">
    <property type="entry name" value="ANKYRIN"/>
</dbReference>
<feature type="domain" description="GPI inositol-deacylase winged helix" evidence="3">
    <location>
        <begin position="663"/>
        <end position="741"/>
    </location>
</feature>
<dbReference type="EMBL" id="JARVKM010000058">
    <property type="protein sequence ID" value="KAK9772740.1"/>
    <property type="molecule type" value="Genomic_DNA"/>
</dbReference>
<dbReference type="PANTHER" id="PTHR10039">
    <property type="entry name" value="AMELOGENIN"/>
    <property type="match status" value="1"/>
</dbReference>
<evidence type="ECO:0000259" key="4">
    <source>
        <dbReference type="Pfam" id="PF23239"/>
    </source>
</evidence>
<dbReference type="Pfam" id="PF24883">
    <property type="entry name" value="NPHP3_N"/>
    <property type="match status" value="1"/>
</dbReference>
<dbReference type="InterPro" id="IPR027417">
    <property type="entry name" value="P-loop_NTPase"/>
</dbReference>
<dbReference type="InterPro" id="IPR054471">
    <property type="entry name" value="GPIID_WHD"/>
</dbReference>
<dbReference type="Pfam" id="PF00023">
    <property type="entry name" value="Ank"/>
    <property type="match status" value="1"/>
</dbReference>
<dbReference type="Pfam" id="PF12796">
    <property type="entry name" value="Ank_2"/>
    <property type="match status" value="2"/>
</dbReference>
<accession>A0ABR2XFY9</accession>
<reference evidence="6 7" key="1">
    <citation type="submission" date="2024-02" db="EMBL/GenBank/DDBJ databases">
        <title>First draft genome assembly of two strains of Seiridium cardinale.</title>
        <authorList>
            <person name="Emiliani G."/>
            <person name="Scali E."/>
        </authorList>
    </citation>
    <scope>NUCLEOTIDE SEQUENCE [LARGE SCALE GENOMIC DNA]</scope>
    <source>
        <strain evidence="6 7">BM-138-000479</strain>
    </source>
</reference>
<evidence type="ECO:0000259" key="5">
    <source>
        <dbReference type="Pfam" id="PF24883"/>
    </source>
</evidence>
<sequence length="1162" mass="131166">MHSSDQLSFEDALDQLFETLLKQLKNIDIFYGSQQPTIFVVYAHENEPVGDARAGGVAEIIKWLRATGCQVLSDRTPRLPHIPRADNDAEVQNILSNQFCLLPSERIDGVSSERPSPYGVNERGALETVDNVILFGSEVLQCYWENESAGQYAAEISKRYNKAKETNLSREERNAHIRELVESQIGEANQSWFHHVLTELAFLDLRASEDLEHHGIIPFALDGRLLTYLPYIKHSDVHLKIDVVPDKPSFLHRIYFRLLKRIYTKAHFVIEEYESCYTASKVRLGQEGGTITRETLSNIVFEKTSEARANIMHGLDIGVRDALKLQEFDKRVNDVLSRFMEIHQGSALRGKRNDITRELSAVPYRDQKDLNPEREQDTCFWFTDHRLFRDWQYREEAALLWVFGEPGCGKSVLARYLIDDILPAPGSTVCYFFFKDSSPDQSTPVNAIRCLLQQIFMLNPAFLSGAMISKFEKSGSIYNSREELWDIFKEVTSSTSKQPIICVLDALDECEEDGRSWLMKKVGAIFNDKTTSSSFKLLLTSRPAIDLDRFVRDWQSRSFIIHLNGSNYEEATKISTEVQHVIAKGVETLGRKLQLRPRDKEDLLGTLTRFENRTYLWVTLVLKALNESSKRTKHEFPAAIREISPTVNATYEQILNRYTNKNGSEKIRILLHLVIGACRPMTLQEMSVALAITLWDPSEVLEPEPDEWIEEMINGLSGLLTIDKSVRIHLAHQTVREFLVQISPSNLPSPSQNKSGWQESFRIEESQRILAEVCLSFLEQEHSEGLAMKDYAVKNWVAHFRKSHTNDIRMKTRARNLCDPSSISFPRWYGDVYELSKEVHFRDKDALPTSPTTALMVASSLGLKVVVDLLLSEERPDLHSKDDWHQLTAFSWACRNGYKDVVESFFLYIANFSKSADVNGTLKDNILETRGCYGRTPLNHATSRNHLAVVRLLLSQGASPNSRDKFGHNVLHNAIIQGAENMVRTLLDSTAKLEGRTDRGLTALLVASSHRAKQMMAFLLSKGADVTACGNDGKTALHHIASQEWSAGIELVLKHGATIDARDEYGQTPLHMAAKSSDANAVGVLLKHGATIDARDKSGWTPLHIAAKLPDANVVGVLLKHGATIDARDKSGWTPLHIVLGLEDPEAQLTKVLLENKALVTL</sequence>
<feature type="repeat" description="ANK" evidence="2">
    <location>
        <begin position="1032"/>
        <end position="1064"/>
    </location>
</feature>
<feature type="repeat" description="ANK" evidence="2">
    <location>
        <begin position="999"/>
        <end position="1031"/>
    </location>
</feature>
<feature type="domain" description="Nephrocystin 3-like N-terminal" evidence="5">
    <location>
        <begin position="377"/>
        <end position="542"/>
    </location>
</feature>
<dbReference type="SUPFAM" id="SSF52540">
    <property type="entry name" value="P-loop containing nucleoside triphosphate hydrolases"/>
    <property type="match status" value="1"/>
</dbReference>
<dbReference type="PROSITE" id="PS50088">
    <property type="entry name" value="ANK_REPEAT"/>
    <property type="match status" value="5"/>
</dbReference>
<dbReference type="Gene3D" id="1.25.40.20">
    <property type="entry name" value="Ankyrin repeat-containing domain"/>
    <property type="match status" value="1"/>
</dbReference>
<keyword evidence="7" id="KW-1185">Reference proteome</keyword>
<proteinExistence type="predicted"/>
<dbReference type="InterPro" id="IPR036770">
    <property type="entry name" value="Ankyrin_rpt-contain_sf"/>
</dbReference>
<evidence type="ECO:0000256" key="2">
    <source>
        <dbReference type="PROSITE-ProRule" id="PRU00023"/>
    </source>
</evidence>
<dbReference type="Pfam" id="PF22939">
    <property type="entry name" value="WHD_GPIID"/>
    <property type="match status" value="1"/>
</dbReference>
<dbReference type="InterPro" id="IPR002110">
    <property type="entry name" value="Ankyrin_rpt"/>
</dbReference>
<feature type="domain" description="DUF7069" evidence="4">
    <location>
        <begin position="574"/>
        <end position="642"/>
    </location>
</feature>
<organism evidence="6 7">
    <name type="scientific">Seiridium cardinale</name>
    <dbReference type="NCBI Taxonomy" id="138064"/>
    <lineage>
        <taxon>Eukaryota</taxon>
        <taxon>Fungi</taxon>
        <taxon>Dikarya</taxon>
        <taxon>Ascomycota</taxon>
        <taxon>Pezizomycotina</taxon>
        <taxon>Sordariomycetes</taxon>
        <taxon>Xylariomycetidae</taxon>
        <taxon>Amphisphaeriales</taxon>
        <taxon>Sporocadaceae</taxon>
        <taxon>Seiridium</taxon>
    </lineage>
</organism>
<dbReference type="SMART" id="SM00248">
    <property type="entry name" value="ANK"/>
    <property type="match status" value="9"/>
</dbReference>
<name>A0ABR2XFY9_9PEZI</name>
<keyword evidence="2" id="KW-0040">ANK repeat</keyword>
<dbReference type="PANTHER" id="PTHR10039:SF16">
    <property type="entry name" value="GPI INOSITOL-DEACYLASE"/>
    <property type="match status" value="1"/>
</dbReference>
<evidence type="ECO:0000313" key="6">
    <source>
        <dbReference type="EMBL" id="KAK9772740.1"/>
    </source>
</evidence>
<dbReference type="Pfam" id="PF23239">
    <property type="entry name" value="DUF7069"/>
    <property type="match status" value="1"/>
</dbReference>
<evidence type="ECO:0000259" key="3">
    <source>
        <dbReference type="Pfam" id="PF22939"/>
    </source>
</evidence>
<dbReference type="Gene3D" id="3.40.50.300">
    <property type="entry name" value="P-loop containing nucleotide triphosphate hydrolases"/>
    <property type="match status" value="1"/>
</dbReference>
<feature type="repeat" description="ANK" evidence="2">
    <location>
        <begin position="1098"/>
        <end position="1130"/>
    </location>
</feature>
<dbReference type="InterPro" id="IPR055497">
    <property type="entry name" value="DUF7069"/>
</dbReference>